<dbReference type="GeneTree" id="ENSGT00980000202407"/>
<keyword evidence="3" id="KW-0677">Repeat</keyword>
<dbReference type="PANTHER" id="PTHR45690">
    <property type="entry name" value="NACHT, LRR AND PYD DOMAINS-CONTAINING PROTEIN 12"/>
    <property type="match status" value="1"/>
</dbReference>
<dbReference type="AlphaFoldDB" id="A0A8C4XBC5"/>
<dbReference type="Proteomes" id="UP000694620">
    <property type="component" value="Chromosome 12"/>
</dbReference>
<evidence type="ECO:0000256" key="3">
    <source>
        <dbReference type="ARBA" id="ARBA00022737"/>
    </source>
</evidence>
<reference evidence="8" key="1">
    <citation type="submission" date="2021-06" db="EMBL/GenBank/DDBJ databases">
        <authorList>
            <consortium name="Wellcome Sanger Institute Data Sharing"/>
        </authorList>
    </citation>
    <scope>NUCLEOTIDE SEQUENCE [LARGE SCALE GENOMIC DNA]</scope>
</reference>
<dbReference type="GO" id="GO:0005829">
    <property type="term" value="C:cytosol"/>
    <property type="evidence" value="ECO:0007669"/>
    <property type="project" value="UniProtKB-SubCell"/>
</dbReference>
<evidence type="ECO:0000259" key="7">
    <source>
        <dbReference type="Pfam" id="PF17776"/>
    </source>
</evidence>
<dbReference type="Ensembl" id="ENSECRT00000019767.1">
    <property type="protein sequence ID" value="ENSECRP00000019373.1"/>
    <property type="gene ID" value="ENSECRG00000012966.1"/>
</dbReference>
<dbReference type="InterPro" id="IPR050637">
    <property type="entry name" value="NLRP_innate_immun_reg"/>
</dbReference>
<evidence type="ECO:0000313" key="9">
    <source>
        <dbReference type="Proteomes" id="UP000694620"/>
    </source>
</evidence>
<dbReference type="SUPFAM" id="SSF52047">
    <property type="entry name" value="RNI-like"/>
    <property type="match status" value="1"/>
</dbReference>
<dbReference type="Gene3D" id="3.80.10.10">
    <property type="entry name" value="Ribonuclease Inhibitor"/>
    <property type="match status" value="1"/>
</dbReference>
<organism evidence="8 9">
    <name type="scientific">Erpetoichthys calabaricus</name>
    <name type="common">Rope fish</name>
    <name type="synonym">Calamoichthys calabaricus</name>
    <dbReference type="NCBI Taxonomy" id="27687"/>
    <lineage>
        <taxon>Eukaryota</taxon>
        <taxon>Metazoa</taxon>
        <taxon>Chordata</taxon>
        <taxon>Craniata</taxon>
        <taxon>Vertebrata</taxon>
        <taxon>Euteleostomi</taxon>
        <taxon>Actinopterygii</taxon>
        <taxon>Polypteriformes</taxon>
        <taxon>Polypteridae</taxon>
        <taxon>Erpetoichthys</taxon>
    </lineage>
</organism>
<protein>
    <recommendedName>
        <fullName evidence="7">NACHT LRR and PYD domain-containing protein</fullName>
    </recommendedName>
</protein>
<dbReference type="InterPro" id="IPR041267">
    <property type="entry name" value="NLRP_HD2"/>
</dbReference>
<sequence>MVQKIIYDWAIDAQYKNFAFVFLFKFRELNILEETEPQMPLTRLILDSCEDGRFEILTQFLAGLARPSVTELLKEILGDFEKKHAVKTLDWVKKRTQLALQSADKNETLRVFQWLFETQNEKLIRDCIGKESRLEFRDMTLSPLDCAALGSVIKRKNFLFYCQTSFNLMEACNLIYECCESLSLALCADDSHLTELVLKHNNLGDAGVALLCEGLKSPNCKLENLDTGTSNYEILVLSRNFQQNFISIANFHAQDLTQSVLEEVKEIVTRQKKEN</sequence>
<feature type="domain" description="NACHT LRR and PYD" evidence="7">
    <location>
        <begin position="49"/>
        <end position="125"/>
    </location>
</feature>
<dbReference type="InterPro" id="IPR027417">
    <property type="entry name" value="P-loop_NTPase"/>
</dbReference>
<evidence type="ECO:0000256" key="5">
    <source>
        <dbReference type="ARBA" id="ARBA00023198"/>
    </source>
</evidence>
<keyword evidence="6" id="KW-1271">Inflammasome</keyword>
<reference evidence="8" key="3">
    <citation type="submission" date="2025-09" db="UniProtKB">
        <authorList>
            <consortium name="Ensembl"/>
        </authorList>
    </citation>
    <scope>IDENTIFICATION</scope>
</reference>
<comment type="subcellular location">
    <subcellularLocation>
        <location evidence="1">Inflammasome</location>
    </subcellularLocation>
</comment>
<evidence type="ECO:0000256" key="2">
    <source>
        <dbReference type="ARBA" id="ARBA00022490"/>
    </source>
</evidence>
<dbReference type="Pfam" id="PF17776">
    <property type="entry name" value="NLRC4_HD2"/>
    <property type="match status" value="1"/>
</dbReference>
<evidence type="ECO:0000256" key="1">
    <source>
        <dbReference type="ARBA" id="ARBA00004110"/>
    </source>
</evidence>
<evidence type="ECO:0000256" key="4">
    <source>
        <dbReference type="ARBA" id="ARBA00022843"/>
    </source>
</evidence>
<dbReference type="SMART" id="SM00368">
    <property type="entry name" value="LRR_RI"/>
    <property type="match status" value="1"/>
</dbReference>
<dbReference type="Gene3D" id="3.40.50.300">
    <property type="entry name" value="P-loop containing nucleotide triphosphate hydrolases"/>
    <property type="match status" value="1"/>
</dbReference>
<keyword evidence="5" id="KW-0395">Inflammatory response</keyword>
<keyword evidence="2" id="KW-0963">Cytoplasm</keyword>
<keyword evidence="9" id="KW-1185">Reference proteome</keyword>
<accession>A0A8C4XBC5</accession>
<dbReference type="InterPro" id="IPR032675">
    <property type="entry name" value="LRR_dom_sf"/>
</dbReference>
<proteinExistence type="predicted"/>
<name>A0A8C4XBC5_ERPCA</name>
<evidence type="ECO:0000256" key="6">
    <source>
        <dbReference type="ARBA" id="ARBA00023233"/>
    </source>
</evidence>
<keyword evidence="4" id="KW-0832">Ubl conjugation</keyword>
<dbReference type="PANTHER" id="PTHR45690:SF19">
    <property type="entry name" value="NACHT, LRR AND PYD DOMAINS-CONTAINING PROTEIN 3"/>
    <property type="match status" value="1"/>
</dbReference>
<evidence type="ECO:0000313" key="8">
    <source>
        <dbReference type="Ensembl" id="ENSECRP00000019373.1"/>
    </source>
</evidence>
<reference evidence="8" key="2">
    <citation type="submission" date="2025-08" db="UniProtKB">
        <authorList>
            <consortium name="Ensembl"/>
        </authorList>
    </citation>
    <scope>IDENTIFICATION</scope>
</reference>